<feature type="domain" description="FBD" evidence="1">
    <location>
        <begin position="290"/>
        <end position="368"/>
    </location>
</feature>
<name>A0A6D2HL60_9BRAS</name>
<dbReference type="InterPro" id="IPR055294">
    <property type="entry name" value="FBL60-like"/>
</dbReference>
<dbReference type="EMBL" id="CACVBM020000244">
    <property type="protein sequence ID" value="CAA7016697.1"/>
    <property type="molecule type" value="Genomic_DNA"/>
</dbReference>
<dbReference type="Gene3D" id="3.80.10.10">
    <property type="entry name" value="Ribonuclease Inhibitor"/>
    <property type="match status" value="1"/>
</dbReference>
<dbReference type="PANTHER" id="PTHR31293">
    <property type="entry name" value="RNI-LIKE SUPERFAMILY PROTEIN"/>
    <property type="match status" value="1"/>
</dbReference>
<dbReference type="EMBL" id="CACVBM020001641">
    <property type="protein sequence ID" value="CAA7056496.1"/>
    <property type="molecule type" value="Genomic_DNA"/>
</dbReference>
<dbReference type="AlphaFoldDB" id="A0A6D2HL60"/>
<reference evidence="2 4" key="1">
    <citation type="submission" date="2020-01" db="EMBL/GenBank/DDBJ databases">
        <authorList>
            <person name="Mishra B."/>
        </authorList>
    </citation>
    <scope>NUCLEOTIDE SEQUENCE [LARGE SCALE GENOMIC DNA]</scope>
</reference>
<evidence type="ECO:0000313" key="3">
    <source>
        <dbReference type="EMBL" id="CAA7056496.1"/>
    </source>
</evidence>
<keyword evidence="4" id="KW-1185">Reference proteome</keyword>
<dbReference type="InterPro" id="IPR032675">
    <property type="entry name" value="LRR_dom_sf"/>
</dbReference>
<protein>
    <recommendedName>
        <fullName evidence="1">FBD domain-containing protein</fullName>
    </recommendedName>
</protein>
<organism evidence="2 4">
    <name type="scientific">Microthlaspi erraticum</name>
    <dbReference type="NCBI Taxonomy" id="1685480"/>
    <lineage>
        <taxon>Eukaryota</taxon>
        <taxon>Viridiplantae</taxon>
        <taxon>Streptophyta</taxon>
        <taxon>Embryophyta</taxon>
        <taxon>Tracheophyta</taxon>
        <taxon>Spermatophyta</taxon>
        <taxon>Magnoliopsida</taxon>
        <taxon>eudicotyledons</taxon>
        <taxon>Gunneridae</taxon>
        <taxon>Pentapetalae</taxon>
        <taxon>rosids</taxon>
        <taxon>malvids</taxon>
        <taxon>Brassicales</taxon>
        <taxon>Brassicaceae</taxon>
        <taxon>Coluteocarpeae</taxon>
        <taxon>Microthlaspi</taxon>
    </lineage>
</organism>
<evidence type="ECO:0000313" key="2">
    <source>
        <dbReference type="EMBL" id="CAA7016697.1"/>
    </source>
</evidence>
<evidence type="ECO:0000313" key="4">
    <source>
        <dbReference type="Proteomes" id="UP000467841"/>
    </source>
</evidence>
<dbReference type="InterPro" id="IPR006566">
    <property type="entry name" value="FBD"/>
</dbReference>
<dbReference type="SUPFAM" id="SSF52047">
    <property type="entry name" value="RNI-like"/>
    <property type="match status" value="1"/>
</dbReference>
<dbReference type="Proteomes" id="UP000467841">
    <property type="component" value="Unassembled WGS sequence"/>
</dbReference>
<dbReference type="SMART" id="SM00579">
    <property type="entry name" value="FBD"/>
    <property type="match status" value="1"/>
</dbReference>
<proteinExistence type="predicted"/>
<dbReference type="OrthoDB" id="1024236at2759"/>
<accession>A0A6D2HL60</accession>
<dbReference type="PANTHER" id="PTHR31293:SF16">
    <property type="entry name" value="RNI-LIKE SUPERFAMILY PROTEIN"/>
    <property type="match status" value="1"/>
</dbReference>
<evidence type="ECO:0000259" key="1">
    <source>
        <dbReference type="SMART" id="SM00579"/>
    </source>
</evidence>
<sequence>MDLEFDDSEFMHPTRTKKQDRDEIRKDFINLVDCMLALQRNEPLNRFSIKCKDDVGSAPVIDWINKVLNLDVSELALHISSHWDWRLSSKVVVSETMVQEFWEACSVVSSRSLKRLTLRLQQRLDGNHKSVSFDTPNLVYFEYSDTIADQYPVVKFDSLVEASLDLRMTHEQIRKAKFSNDYFFKPDEETMVGNATDLVMGICNVKTLYLSDNTLEVLTFCCESMPTFDNLLQLTIKTDREVGWESLLVLLKNSPNLETLVFQGLLHREGKKCGSEECLCKPWEEEGIPTCLSSSPVKVLKILKFGDCEDEDMGKEMEQVQYFLQTMPNLEELIIHYETSADEDVDEVFSELEMVPRDGLTKCKIQVFPDSFNLSTS</sequence>
<gene>
    <name evidence="2" type="ORF">MERR_LOCUS3932</name>
    <name evidence="3" type="ORF">MERR_LOCUS43732</name>
</gene>